<gene>
    <name evidence="6" type="ORF">M408DRAFT_14155</name>
</gene>
<accession>A0A0C3BPM6</accession>
<organism evidence="6 7">
    <name type="scientific">Serendipita vermifera MAFF 305830</name>
    <dbReference type="NCBI Taxonomy" id="933852"/>
    <lineage>
        <taxon>Eukaryota</taxon>
        <taxon>Fungi</taxon>
        <taxon>Dikarya</taxon>
        <taxon>Basidiomycota</taxon>
        <taxon>Agaricomycotina</taxon>
        <taxon>Agaricomycetes</taxon>
        <taxon>Sebacinales</taxon>
        <taxon>Serendipitaceae</taxon>
        <taxon>Serendipita</taxon>
    </lineage>
</organism>
<dbReference type="PANTHER" id="PTHR13194:SF18">
    <property type="entry name" value="COMPLEX I INTERMEDIATE-ASSOCIATED PROTEIN 30, MITOCHONDRIAL"/>
    <property type="match status" value="1"/>
</dbReference>
<dbReference type="PANTHER" id="PTHR13194">
    <property type="entry name" value="COMPLEX I INTERMEDIATE-ASSOCIATED PROTEIN 30"/>
    <property type="match status" value="1"/>
</dbReference>
<dbReference type="InterPro" id="IPR013857">
    <property type="entry name" value="NADH-UbQ_OxRdtase-assoc_prot30"/>
</dbReference>
<dbReference type="GO" id="GO:0051082">
    <property type="term" value="F:unfolded protein binding"/>
    <property type="evidence" value="ECO:0007669"/>
    <property type="project" value="TreeGrafter"/>
</dbReference>
<dbReference type="STRING" id="933852.A0A0C3BPM6"/>
<name>A0A0C3BPM6_SERVB</name>
<evidence type="ECO:0000259" key="5">
    <source>
        <dbReference type="Pfam" id="PF08547"/>
    </source>
</evidence>
<evidence type="ECO:0000313" key="6">
    <source>
        <dbReference type="EMBL" id="KIM33401.1"/>
    </source>
</evidence>
<dbReference type="GO" id="GO:0010257">
    <property type="term" value="P:NADH dehydrogenase complex assembly"/>
    <property type="evidence" value="ECO:0007669"/>
    <property type="project" value="TreeGrafter"/>
</dbReference>
<dbReference type="HOGENOM" id="CLU_059028_1_1_1"/>
<feature type="domain" description="NADH:ubiquinone oxidoreductase intermediate-associated protein 30" evidence="5">
    <location>
        <begin position="43"/>
        <end position="221"/>
    </location>
</feature>
<evidence type="ECO:0000256" key="4">
    <source>
        <dbReference type="ARBA" id="ARBA00023186"/>
    </source>
</evidence>
<keyword evidence="3" id="KW-0496">Mitochondrion</keyword>
<protein>
    <recommendedName>
        <fullName evidence="5">NADH:ubiquinone oxidoreductase intermediate-associated protein 30 domain-containing protein</fullName>
    </recommendedName>
</protein>
<reference evidence="7" key="2">
    <citation type="submission" date="2015-01" db="EMBL/GenBank/DDBJ databases">
        <title>Evolutionary Origins and Diversification of the Mycorrhizal Mutualists.</title>
        <authorList>
            <consortium name="DOE Joint Genome Institute"/>
            <consortium name="Mycorrhizal Genomics Consortium"/>
            <person name="Kohler A."/>
            <person name="Kuo A."/>
            <person name="Nagy L.G."/>
            <person name="Floudas D."/>
            <person name="Copeland A."/>
            <person name="Barry K.W."/>
            <person name="Cichocki N."/>
            <person name="Veneault-Fourrey C."/>
            <person name="LaButti K."/>
            <person name="Lindquist E.A."/>
            <person name="Lipzen A."/>
            <person name="Lundell T."/>
            <person name="Morin E."/>
            <person name="Murat C."/>
            <person name="Riley R."/>
            <person name="Ohm R."/>
            <person name="Sun H."/>
            <person name="Tunlid A."/>
            <person name="Henrissat B."/>
            <person name="Grigoriev I.V."/>
            <person name="Hibbett D.S."/>
            <person name="Martin F."/>
        </authorList>
    </citation>
    <scope>NUCLEOTIDE SEQUENCE [LARGE SCALE GENOMIC DNA]</scope>
    <source>
        <strain evidence="7">MAFF 305830</strain>
    </source>
</reference>
<dbReference type="InterPro" id="IPR039131">
    <property type="entry name" value="NDUFAF1"/>
</dbReference>
<keyword evidence="4" id="KW-0143">Chaperone</keyword>
<dbReference type="Pfam" id="PF08547">
    <property type="entry name" value="CIA30"/>
    <property type="match status" value="1"/>
</dbReference>
<evidence type="ECO:0000256" key="2">
    <source>
        <dbReference type="ARBA" id="ARBA00007884"/>
    </source>
</evidence>
<comment type="subcellular location">
    <subcellularLocation>
        <location evidence="1">Mitochondrion</location>
    </subcellularLocation>
</comment>
<dbReference type="OrthoDB" id="42561at2759"/>
<reference evidence="6 7" key="1">
    <citation type="submission" date="2014-04" db="EMBL/GenBank/DDBJ databases">
        <authorList>
            <consortium name="DOE Joint Genome Institute"/>
            <person name="Kuo A."/>
            <person name="Zuccaro A."/>
            <person name="Kohler A."/>
            <person name="Nagy L.G."/>
            <person name="Floudas D."/>
            <person name="Copeland A."/>
            <person name="Barry K.W."/>
            <person name="Cichocki N."/>
            <person name="Veneault-Fourrey C."/>
            <person name="LaButti K."/>
            <person name="Lindquist E.A."/>
            <person name="Lipzen A."/>
            <person name="Lundell T."/>
            <person name="Morin E."/>
            <person name="Murat C."/>
            <person name="Sun H."/>
            <person name="Tunlid A."/>
            <person name="Henrissat B."/>
            <person name="Grigoriev I.V."/>
            <person name="Hibbett D.S."/>
            <person name="Martin F."/>
            <person name="Nordberg H.P."/>
            <person name="Cantor M.N."/>
            <person name="Hua S.X."/>
        </authorList>
    </citation>
    <scope>NUCLEOTIDE SEQUENCE [LARGE SCALE GENOMIC DNA]</scope>
    <source>
        <strain evidence="6 7">MAFF 305830</strain>
    </source>
</reference>
<dbReference type="AlphaFoldDB" id="A0A0C3BPM6"/>
<dbReference type="Proteomes" id="UP000054097">
    <property type="component" value="Unassembled WGS sequence"/>
</dbReference>
<sequence>MPSNLAHWSQVIGRTGEFVRKAVSQNRQILRPEMVPKALTLHKFRTQEDIDRWAHGSDASNGGLSTSNFELSVDGVGARFHGNMSLRVKPQFEGMYRGGFAGIKTRTKKSLFGQINENLSAYNYLVLRARVGPPPTIRDAWYMNLRTANMSPTHIWQHRLFFRSQTQDFEEMVLPLSDFGYTAAGSMIETTDEMLKESVEMMGISVLGGNAGLQGPYELVIDEIWATNDPFSPRTSR</sequence>
<keyword evidence="7" id="KW-1185">Reference proteome</keyword>
<proteinExistence type="inferred from homology"/>
<dbReference type="SUPFAM" id="SSF49785">
    <property type="entry name" value="Galactose-binding domain-like"/>
    <property type="match status" value="1"/>
</dbReference>
<dbReference type="InterPro" id="IPR008979">
    <property type="entry name" value="Galactose-bd-like_sf"/>
</dbReference>
<evidence type="ECO:0000256" key="1">
    <source>
        <dbReference type="ARBA" id="ARBA00004173"/>
    </source>
</evidence>
<comment type="similarity">
    <text evidence="2">Belongs to the CIA30 family.</text>
</comment>
<evidence type="ECO:0000256" key="3">
    <source>
        <dbReference type="ARBA" id="ARBA00023128"/>
    </source>
</evidence>
<dbReference type="GO" id="GO:0006120">
    <property type="term" value="P:mitochondrial electron transport, NADH to ubiquinone"/>
    <property type="evidence" value="ECO:0007669"/>
    <property type="project" value="TreeGrafter"/>
</dbReference>
<dbReference type="EMBL" id="KN824278">
    <property type="protein sequence ID" value="KIM33401.1"/>
    <property type="molecule type" value="Genomic_DNA"/>
</dbReference>
<dbReference type="GO" id="GO:0005739">
    <property type="term" value="C:mitochondrion"/>
    <property type="evidence" value="ECO:0007669"/>
    <property type="project" value="UniProtKB-SubCell"/>
</dbReference>
<evidence type="ECO:0000313" key="7">
    <source>
        <dbReference type="Proteomes" id="UP000054097"/>
    </source>
</evidence>